<evidence type="ECO:0000313" key="6">
    <source>
        <dbReference type="Proteomes" id="UP000314294"/>
    </source>
</evidence>
<protein>
    <submittedName>
        <fullName evidence="5">Bromodomain-containing protein 1</fullName>
    </submittedName>
</protein>
<evidence type="ECO:0000256" key="1">
    <source>
        <dbReference type="ARBA" id="ARBA00023117"/>
    </source>
</evidence>
<feature type="region of interest" description="Disordered" evidence="3">
    <location>
        <begin position="246"/>
        <end position="314"/>
    </location>
</feature>
<feature type="region of interest" description="Disordered" evidence="3">
    <location>
        <begin position="202"/>
        <end position="234"/>
    </location>
</feature>
<dbReference type="PROSITE" id="PS00633">
    <property type="entry name" value="BROMODOMAIN_1"/>
    <property type="match status" value="1"/>
</dbReference>
<accession>A0A4Z2EAU8</accession>
<keyword evidence="1 2" id="KW-0103">Bromodomain</keyword>
<dbReference type="Pfam" id="PF00439">
    <property type="entry name" value="Bromodomain"/>
    <property type="match status" value="1"/>
</dbReference>
<dbReference type="SUPFAM" id="SSF47370">
    <property type="entry name" value="Bromodomain"/>
    <property type="match status" value="1"/>
</dbReference>
<dbReference type="PANTHER" id="PTHR22881">
    <property type="entry name" value="BROMODOMAIN CONTAINING PROTEIN"/>
    <property type="match status" value="1"/>
</dbReference>
<feature type="domain" description="Bromo" evidence="4">
    <location>
        <begin position="27"/>
        <end position="97"/>
    </location>
</feature>
<dbReference type="AlphaFoldDB" id="A0A4Z2EAU8"/>
<dbReference type="EMBL" id="SRLO01011928">
    <property type="protein sequence ID" value="TNN25674.1"/>
    <property type="molecule type" value="Genomic_DNA"/>
</dbReference>
<dbReference type="SMART" id="SM00297">
    <property type="entry name" value="BROMO"/>
    <property type="match status" value="1"/>
</dbReference>
<comment type="caution">
    <text evidence="5">The sequence shown here is derived from an EMBL/GenBank/DDBJ whole genome shotgun (WGS) entry which is preliminary data.</text>
</comment>
<gene>
    <name evidence="5" type="primary">BRD1_0</name>
    <name evidence="5" type="ORF">EYF80_064195</name>
</gene>
<keyword evidence="6" id="KW-1185">Reference proteome</keyword>
<dbReference type="InterPro" id="IPR018359">
    <property type="entry name" value="Bromodomain_CS"/>
</dbReference>
<evidence type="ECO:0000256" key="2">
    <source>
        <dbReference type="PROSITE-ProRule" id="PRU00035"/>
    </source>
</evidence>
<evidence type="ECO:0000256" key="3">
    <source>
        <dbReference type="SAM" id="MobiDB-lite"/>
    </source>
</evidence>
<reference evidence="5 6" key="1">
    <citation type="submission" date="2019-03" db="EMBL/GenBank/DDBJ databases">
        <title>First draft genome of Liparis tanakae, snailfish: a comprehensive survey of snailfish specific genes.</title>
        <authorList>
            <person name="Kim W."/>
            <person name="Song I."/>
            <person name="Jeong J.-H."/>
            <person name="Kim D."/>
            <person name="Kim S."/>
            <person name="Ryu S."/>
            <person name="Song J.Y."/>
            <person name="Lee S.K."/>
        </authorList>
    </citation>
    <scope>NUCLEOTIDE SEQUENCE [LARGE SCALE GENOMIC DNA]</scope>
    <source>
        <tissue evidence="5">Muscle</tissue>
    </source>
</reference>
<dbReference type="PROSITE" id="PS50014">
    <property type="entry name" value="BROMODOMAIN_2"/>
    <property type="match status" value="1"/>
</dbReference>
<evidence type="ECO:0000313" key="5">
    <source>
        <dbReference type="EMBL" id="TNN25674.1"/>
    </source>
</evidence>
<evidence type="ECO:0000259" key="4">
    <source>
        <dbReference type="PROSITE" id="PS50014"/>
    </source>
</evidence>
<proteinExistence type="predicted"/>
<feature type="compositionally biased region" description="Low complexity" evidence="3">
    <location>
        <begin position="367"/>
        <end position="380"/>
    </location>
</feature>
<feature type="compositionally biased region" description="Pro residues" evidence="3">
    <location>
        <begin position="216"/>
        <end position="231"/>
    </location>
</feature>
<dbReference type="InterPro" id="IPR051831">
    <property type="entry name" value="Bromodomain_contain_prot"/>
</dbReference>
<name>A0A4Z2EAU8_9TELE</name>
<dbReference type="InterPro" id="IPR036427">
    <property type="entry name" value="Bromodomain-like_sf"/>
</dbReference>
<dbReference type="Proteomes" id="UP000314294">
    <property type="component" value="Unassembled WGS sequence"/>
</dbReference>
<dbReference type="GO" id="GO:0005634">
    <property type="term" value="C:nucleus"/>
    <property type="evidence" value="ECO:0007669"/>
    <property type="project" value="TreeGrafter"/>
</dbReference>
<dbReference type="GO" id="GO:0006357">
    <property type="term" value="P:regulation of transcription by RNA polymerase II"/>
    <property type="evidence" value="ECO:0007669"/>
    <property type="project" value="TreeGrafter"/>
</dbReference>
<dbReference type="PRINTS" id="PR00503">
    <property type="entry name" value="BROMODOMAIN"/>
</dbReference>
<dbReference type="Gene3D" id="1.20.920.10">
    <property type="entry name" value="Bromodomain-like"/>
    <property type="match status" value="1"/>
</dbReference>
<dbReference type="PANTHER" id="PTHR22881:SF12">
    <property type="entry name" value="BROMODOMAIN-CONTAINING PROTEIN 7"/>
    <property type="match status" value="1"/>
</dbReference>
<organism evidence="5 6">
    <name type="scientific">Liparis tanakae</name>
    <name type="common">Tanaka's snailfish</name>
    <dbReference type="NCBI Taxonomy" id="230148"/>
    <lineage>
        <taxon>Eukaryota</taxon>
        <taxon>Metazoa</taxon>
        <taxon>Chordata</taxon>
        <taxon>Craniata</taxon>
        <taxon>Vertebrata</taxon>
        <taxon>Euteleostomi</taxon>
        <taxon>Actinopterygii</taxon>
        <taxon>Neopterygii</taxon>
        <taxon>Teleostei</taxon>
        <taxon>Neoteleostei</taxon>
        <taxon>Acanthomorphata</taxon>
        <taxon>Eupercaria</taxon>
        <taxon>Perciformes</taxon>
        <taxon>Cottioidei</taxon>
        <taxon>Cottales</taxon>
        <taxon>Liparidae</taxon>
        <taxon>Liparis</taxon>
    </lineage>
</organism>
<sequence>MKLQQAALEVQLTPVNMLLRAVLSQLQEKDQYGIFAQPVSAKEVPDYLEHIAEPMDFSTMRRRVDGHAYGGLEELEADFDLVIANCMKYNAKDTFFYRAAQRMQDHGGAILRRARREAARIGFDFPGGLHLPEAPPPEAPPPFSWEDVDRLLSPAYRRLTPLEEQLRALLEALDLSGAMKPSPSRSKRLKLLKKSITEVRGELSLRRDARGRRHATPPPGGSEEPPPGPAPPEEEMLELLTSLSRIDASPPPEAGKLGAADRSPSRLHSDSSTSPDAATHNVHAACNRRSGVLFRKSKSASPQKPLRSHEAAPPLGAKTFLSVRQNRQNRRVTPPPLSSGIANGFVVEEEGAAPSPRLLEPRRRCASESSISSGGSVLTR</sequence>
<dbReference type="OrthoDB" id="20839at2759"/>
<feature type="region of interest" description="Disordered" evidence="3">
    <location>
        <begin position="352"/>
        <end position="380"/>
    </location>
</feature>
<dbReference type="InterPro" id="IPR001487">
    <property type="entry name" value="Bromodomain"/>
</dbReference>